<gene>
    <name evidence="1" type="ORF">MM415B01412_0027</name>
</gene>
<proteinExistence type="predicted"/>
<reference evidence="1" key="1">
    <citation type="submission" date="2020-03" db="EMBL/GenBank/DDBJ databases">
        <title>The deep terrestrial virosphere.</title>
        <authorList>
            <person name="Holmfeldt K."/>
            <person name="Nilsson E."/>
            <person name="Simone D."/>
            <person name="Lopez-Fernandez M."/>
            <person name="Wu X."/>
            <person name="de Brujin I."/>
            <person name="Lundin D."/>
            <person name="Andersson A."/>
            <person name="Bertilsson S."/>
            <person name="Dopson M."/>
        </authorList>
    </citation>
    <scope>NUCLEOTIDE SEQUENCE</scope>
    <source>
        <strain evidence="1">MM415B01412</strain>
    </source>
</reference>
<evidence type="ECO:0000313" key="1">
    <source>
        <dbReference type="EMBL" id="QJA58745.1"/>
    </source>
</evidence>
<protein>
    <submittedName>
        <fullName evidence="1">Uncharacterized protein</fullName>
    </submittedName>
</protein>
<accession>A0A6M3IN68</accession>
<dbReference type="AlphaFoldDB" id="A0A6M3IN68"/>
<sequence>MTVKGKIVSITFTGRFKVVLDGVEKTFESHDGMLDWFQFVLNNARDRAKRALLLYDLRTIFSVK</sequence>
<dbReference type="EMBL" id="MT141337">
    <property type="protein sequence ID" value="QJA58745.1"/>
    <property type="molecule type" value="Genomic_DNA"/>
</dbReference>
<name>A0A6M3IN68_9ZZZZ</name>
<organism evidence="1">
    <name type="scientific">viral metagenome</name>
    <dbReference type="NCBI Taxonomy" id="1070528"/>
    <lineage>
        <taxon>unclassified sequences</taxon>
        <taxon>metagenomes</taxon>
        <taxon>organismal metagenomes</taxon>
    </lineage>
</organism>